<evidence type="ECO:0000256" key="4">
    <source>
        <dbReference type="RuleBase" id="RU366026"/>
    </source>
</evidence>
<dbReference type="SUPFAM" id="SSF89028">
    <property type="entry name" value="Cobalamin adenosyltransferase-like"/>
    <property type="match status" value="1"/>
</dbReference>
<sequence>MFRTVLPRILPLVSNTLRFQNREFSGCLFAAANKIKIYTKTGDKGTSSLFTGERRPKDDAIFEALGTTDELTSYIGLAREFCDEQQNGLSEKLKLVQYNIQDIGGNIATPRTSDMANQARLNRTEFDADGKLVEELEKWIDELDDKLPPLQLFILPSGGRASSSLHVARSICRRAERRVVPLVASDSADRSTQKYLNRLSDFLFNAARFAAFKEGKEETVYNYRIRKAQEERRSKETPTES</sequence>
<evidence type="ECO:0000313" key="7">
    <source>
        <dbReference type="Proteomes" id="UP001479436"/>
    </source>
</evidence>
<evidence type="ECO:0000256" key="3">
    <source>
        <dbReference type="ARBA" id="ARBA00022840"/>
    </source>
</evidence>
<dbReference type="NCBIfam" id="TIGR00636">
    <property type="entry name" value="PduO_Nterm"/>
    <property type="match status" value="1"/>
</dbReference>
<dbReference type="Gene3D" id="1.20.1200.10">
    <property type="entry name" value="Cobalamin adenosyltransferase-like"/>
    <property type="match status" value="1"/>
</dbReference>
<dbReference type="InterPro" id="IPR016030">
    <property type="entry name" value="CblAdoTrfase-like"/>
</dbReference>
<evidence type="ECO:0000259" key="5">
    <source>
        <dbReference type="Pfam" id="PF01923"/>
    </source>
</evidence>
<dbReference type="InterPro" id="IPR029499">
    <property type="entry name" value="PduO-typ"/>
</dbReference>
<dbReference type="PANTHER" id="PTHR12213:SF0">
    <property type="entry name" value="CORRINOID ADENOSYLTRANSFERASE MMAB"/>
    <property type="match status" value="1"/>
</dbReference>
<reference evidence="6 7" key="1">
    <citation type="submission" date="2023-04" db="EMBL/GenBank/DDBJ databases">
        <title>Genome of Basidiobolus ranarum AG-B5.</title>
        <authorList>
            <person name="Stajich J.E."/>
            <person name="Carter-House D."/>
            <person name="Gryganskyi A."/>
        </authorList>
    </citation>
    <scope>NUCLEOTIDE SEQUENCE [LARGE SCALE GENOMIC DNA]</scope>
    <source>
        <strain evidence="6 7">AG-B5</strain>
    </source>
</reference>
<keyword evidence="2 4" id="KW-0547">Nucleotide-binding</keyword>
<keyword evidence="3 4" id="KW-0067">ATP-binding</keyword>
<comment type="caution">
    <text evidence="6">The sequence shown here is derived from an EMBL/GenBank/DDBJ whole genome shotgun (WGS) entry which is preliminary data.</text>
</comment>
<evidence type="ECO:0000313" key="6">
    <source>
        <dbReference type="EMBL" id="KAK9768560.1"/>
    </source>
</evidence>
<dbReference type="Proteomes" id="UP001479436">
    <property type="component" value="Unassembled WGS sequence"/>
</dbReference>
<proteinExistence type="inferred from homology"/>
<gene>
    <name evidence="6" type="ORF">K7432_000703</name>
</gene>
<accession>A0ABR2X493</accession>
<comment type="similarity">
    <text evidence="4">Belongs to the Cob(I)alamin adenosyltransferase family.</text>
</comment>
<organism evidence="6 7">
    <name type="scientific">Basidiobolus ranarum</name>
    <dbReference type="NCBI Taxonomy" id="34480"/>
    <lineage>
        <taxon>Eukaryota</taxon>
        <taxon>Fungi</taxon>
        <taxon>Fungi incertae sedis</taxon>
        <taxon>Zoopagomycota</taxon>
        <taxon>Entomophthoromycotina</taxon>
        <taxon>Basidiobolomycetes</taxon>
        <taxon>Basidiobolales</taxon>
        <taxon>Basidiobolaceae</taxon>
        <taxon>Basidiobolus</taxon>
    </lineage>
</organism>
<protein>
    <recommendedName>
        <fullName evidence="5">Cobalamin adenosyltransferase-like domain-containing protein</fullName>
    </recommendedName>
</protein>
<keyword evidence="7" id="KW-1185">Reference proteome</keyword>
<evidence type="ECO:0000256" key="1">
    <source>
        <dbReference type="ARBA" id="ARBA00022679"/>
    </source>
</evidence>
<evidence type="ECO:0000256" key="2">
    <source>
        <dbReference type="ARBA" id="ARBA00022741"/>
    </source>
</evidence>
<dbReference type="EMBL" id="JASJQH010000013">
    <property type="protein sequence ID" value="KAK9768560.1"/>
    <property type="molecule type" value="Genomic_DNA"/>
</dbReference>
<dbReference type="Pfam" id="PF01923">
    <property type="entry name" value="Cob_adeno_trans"/>
    <property type="match status" value="1"/>
</dbReference>
<dbReference type="PANTHER" id="PTHR12213">
    <property type="entry name" value="CORRINOID ADENOSYLTRANSFERASE"/>
    <property type="match status" value="1"/>
</dbReference>
<feature type="domain" description="Cobalamin adenosyltransferase-like" evidence="5">
    <location>
        <begin position="37"/>
        <end position="210"/>
    </location>
</feature>
<dbReference type="InterPro" id="IPR036451">
    <property type="entry name" value="CblAdoTrfase-like_sf"/>
</dbReference>
<keyword evidence="1 4" id="KW-0808">Transferase</keyword>
<name>A0ABR2X493_9FUNG</name>